<feature type="compositionally biased region" description="Acidic residues" evidence="1">
    <location>
        <begin position="45"/>
        <end position="56"/>
    </location>
</feature>
<protein>
    <submittedName>
        <fullName evidence="2">Uncharacterized protein</fullName>
    </submittedName>
</protein>
<sequence length="209" mass="24421">MTTTTSSLSGGNFGVGPEDYSLLNDASAGGETVGEFPKFASPSDVNDDVNVNEDDDETNLMLLASREIERLREENAEIKRSAREIASKCARKLEEMRERLTRITQRDKQEREDEMTRMRTQMEKMELKCEQLREEVRKHELENALEKQRTEQNEEVLREMKKREASVALDCERVKMLVKKEKERRRRRKEKASDGESLSESEESRKSEW</sequence>
<name>K8EJN9_9CHLO</name>
<dbReference type="Proteomes" id="UP000198341">
    <property type="component" value="Chromosome 10"/>
</dbReference>
<proteinExistence type="predicted"/>
<gene>
    <name evidence="2" type="ordered locus">Bathy10g03000</name>
</gene>
<dbReference type="RefSeq" id="XP_007510713.1">
    <property type="nucleotide sequence ID" value="XM_007510651.1"/>
</dbReference>
<dbReference type="AlphaFoldDB" id="K8EJN9"/>
<organism evidence="2 3">
    <name type="scientific">Bathycoccus prasinos</name>
    <dbReference type="NCBI Taxonomy" id="41875"/>
    <lineage>
        <taxon>Eukaryota</taxon>
        <taxon>Viridiplantae</taxon>
        <taxon>Chlorophyta</taxon>
        <taxon>Mamiellophyceae</taxon>
        <taxon>Mamiellales</taxon>
        <taxon>Bathycoccaceae</taxon>
        <taxon>Bathycoccus</taxon>
    </lineage>
</organism>
<evidence type="ECO:0000313" key="3">
    <source>
        <dbReference type="Proteomes" id="UP000198341"/>
    </source>
</evidence>
<keyword evidence="3" id="KW-1185">Reference proteome</keyword>
<dbReference type="EMBL" id="FO082269">
    <property type="protein sequence ID" value="CCO18246.1"/>
    <property type="molecule type" value="Genomic_DNA"/>
</dbReference>
<feature type="region of interest" description="Disordered" evidence="1">
    <location>
        <begin position="180"/>
        <end position="209"/>
    </location>
</feature>
<reference evidence="2 3" key="1">
    <citation type="submission" date="2011-10" db="EMBL/GenBank/DDBJ databases">
        <authorList>
            <person name="Genoscope - CEA"/>
        </authorList>
    </citation>
    <scope>NUCLEOTIDE SEQUENCE [LARGE SCALE GENOMIC DNA]</scope>
    <source>
        <strain evidence="2 3">RCC 1105</strain>
    </source>
</reference>
<accession>K8EJN9</accession>
<feature type="region of interest" description="Disordered" evidence="1">
    <location>
        <begin position="1"/>
        <end position="56"/>
    </location>
</feature>
<feature type="region of interest" description="Disordered" evidence="1">
    <location>
        <begin position="100"/>
        <end position="122"/>
    </location>
</feature>
<dbReference type="GeneID" id="19013375"/>
<evidence type="ECO:0000313" key="2">
    <source>
        <dbReference type="EMBL" id="CCO18246.1"/>
    </source>
</evidence>
<dbReference type="KEGG" id="bpg:Bathy10g03000"/>
<feature type="compositionally biased region" description="Polar residues" evidence="1">
    <location>
        <begin position="1"/>
        <end position="10"/>
    </location>
</feature>
<evidence type="ECO:0000256" key="1">
    <source>
        <dbReference type="SAM" id="MobiDB-lite"/>
    </source>
</evidence>